<proteinExistence type="predicted"/>
<evidence type="ECO:0000256" key="1">
    <source>
        <dbReference type="SAM" id="MobiDB-lite"/>
    </source>
</evidence>
<keyword evidence="2" id="KW-0472">Membrane</keyword>
<feature type="region of interest" description="Disordered" evidence="1">
    <location>
        <begin position="136"/>
        <end position="159"/>
    </location>
</feature>
<feature type="transmembrane region" description="Helical" evidence="2">
    <location>
        <begin position="169"/>
        <end position="189"/>
    </location>
</feature>
<evidence type="ECO:0000256" key="2">
    <source>
        <dbReference type="SAM" id="Phobius"/>
    </source>
</evidence>
<reference evidence="3 4" key="1">
    <citation type="submission" date="2017-12" db="EMBL/GenBank/DDBJ databases">
        <title>Comparative genomics yields insights into virulence evolution of Verticillium dahliae.</title>
        <authorList>
            <person name="Fan R."/>
            <person name="Armitage A.D."/>
            <person name="Cascant-Lopez E."/>
            <person name="Sobczyk M."/>
            <person name="Cockerton H.M."/>
            <person name="Harrison R.J."/>
        </authorList>
    </citation>
    <scope>NUCLEOTIDE SEQUENCE [LARGE SCALE GENOMIC DNA]</scope>
    <source>
        <strain evidence="3 4">12008</strain>
    </source>
</reference>
<feature type="compositionally biased region" description="Low complexity" evidence="1">
    <location>
        <begin position="136"/>
        <end position="155"/>
    </location>
</feature>
<dbReference type="Proteomes" id="UP000236305">
    <property type="component" value="Unassembled WGS sequence"/>
</dbReference>
<name>A0AA44WRN6_VERDA</name>
<evidence type="ECO:0000313" key="3">
    <source>
        <dbReference type="EMBL" id="PNH36278.1"/>
    </source>
</evidence>
<evidence type="ECO:0000313" key="4">
    <source>
        <dbReference type="Proteomes" id="UP000236305"/>
    </source>
</evidence>
<accession>A0AA44WRN6</accession>
<organism evidence="3 4">
    <name type="scientific">Verticillium dahliae</name>
    <name type="common">Verticillium wilt</name>
    <dbReference type="NCBI Taxonomy" id="27337"/>
    <lineage>
        <taxon>Eukaryota</taxon>
        <taxon>Fungi</taxon>
        <taxon>Dikarya</taxon>
        <taxon>Ascomycota</taxon>
        <taxon>Pezizomycotina</taxon>
        <taxon>Sordariomycetes</taxon>
        <taxon>Hypocreomycetidae</taxon>
        <taxon>Glomerellales</taxon>
        <taxon>Plectosphaerellaceae</taxon>
        <taxon>Verticillium</taxon>
    </lineage>
</organism>
<protein>
    <submittedName>
        <fullName evidence="3">Uncharacterized protein</fullName>
    </submittedName>
</protein>
<dbReference type="AlphaFoldDB" id="A0AA44WRN6"/>
<sequence>MAVAPGKLGLRCPDQGQFYVCEANSTEFVGCCLSDPCANGSGQCPEDELVPSSFSANQYAAIPAQDCEDAKGVSVWWTCRDITPPFLGCCTRRDLLPAKLQSNRTHRQPFLSIDAPLSLPSVLPSITFTTSSAGYYTTSSTRPSSPSQEAPSSEPSARHVSASQVSTKVLVGAAVGSAIFVAICALVVWQCVRHIRRAKSPAAEPPVPVADNVARSWPKDAMELSAGPDTAISR</sequence>
<keyword evidence="2" id="KW-0812">Transmembrane</keyword>
<keyword evidence="2" id="KW-1133">Transmembrane helix</keyword>
<gene>
    <name evidence="3" type="ORF">BJF96_g555</name>
</gene>
<comment type="caution">
    <text evidence="3">The sequence shown here is derived from an EMBL/GenBank/DDBJ whole genome shotgun (WGS) entry which is preliminary data.</text>
</comment>
<dbReference type="EMBL" id="MPSH01000001">
    <property type="protein sequence ID" value="PNH36278.1"/>
    <property type="molecule type" value="Genomic_DNA"/>
</dbReference>